<protein>
    <submittedName>
        <fullName evidence="2">Uncharacterized protein</fullName>
    </submittedName>
</protein>
<keyword evidence="1" id="KW-0732">Signal</keyword>
<sequence>MQSLVCLSLFFAQAAYGSLDQRQVRLPSCQDEDNCGFAVTGTSRPAVFQTLAREDCSSYMTDTTTFGHVTETTVSTTTVTLLYNGTTTLAKRATTAPEPTGKSVPWYAWPCDIERYAEVCSCFGYPAATATVSAAH</sequence>
<accession>A0A6A6B2R0</accession>
<gene>
    <name evidence="2" type="ORF">K452DRAFT_312707</name>
</gene>
<proteinExistence type="predicted"/>
<dbReference type="EMBL" id="ML995508">
    <property type="protein sequence ID" value="KAF2137011.1"/>
    <property type="molecule type" value="Genomic_DNA"/>
</dbReference>
<organism evidence="2 3">
    <name type="scientific">Aplosporella prunicola CBS 121167</name>
    <dbReference type="NCBI Taxonomy" id="1176127"/>
    <lineage>
        <taxon>Eukaryota</taxon>
        <taxon>Fungi</taxon>
        <taxon>Dikarya</taxon>
        <taxon>Ascomycota</taxon>
        <taxon>Pezizomycotina</taxon>
        <taxon>Dothideomycetes</taxon>
        <taxon>Dothideomycetes incertae sedis</taxon>
        <taxon>Botryosphaeriales</taxon>
        <taxon>Aplosporellaceae</taxon>
        <taxon>Aplosporella</taxon>
    </lineage>
</organism>
<name>A0A6A6B2R0_9PEZI</name>
<dbReference type="GeneID" id="54301072"/>
<reference evidence="2" key="1">
    <citation type="journal article" date="2020" name="Stud. Mycol.">
        <title>101 Dothideomycetes genomes: a test case for predicting lifestyles and emergence of pathogens.</title>
        <authorList>
            <person name="Haridas S."/>
            <person name="Albert R."/>
            <person name="Binder M."/>
            <person name="Bloem J."/>
            <person name="Labutti K."/>
            <person name="Salamov A."/>
            <person name="Andreopoulos B."/>
            <person name="Baker S."/>
            <person name="Barry K."/>
            <person name="Bills G."/>
            <person name="Bluhm B."/>
            <person name="Cannon C."/>
            <person name="Castanera R."/>
            <person name="Culley D."/>
            <person name="Daum C."/>
            <person name="Ezra D."/>
            <person name="Gonzalez J."/>
            <person name="Henrissat B."/>
            <person name="Kuo A."/>
            <person name="Liang C."/>
            <person name="Lipzen A."/>
            <person name="Lutzoni F."/>
            <person name="Magnuson J."/>
            <person name="Mondo S."/>
            <person name="Nolan M."/>
            <person name="Ohm R."/>
            <person name="Pangilinan J."/>
            <person name="Park H.-J."/>
            <person name="Ramirez L."/>
            <person name="Alfaro M."/>
            <person name="Sun H."/>
            <person name="Tritt A."/>
            <person name="Yoshinaga Y."/>
            <person name="Zwiers L.-H."/>
            <person name="Turgeon B."/>
            <person name="Goodwin S."/>
            <person name="Spatafora J."/>
            <person name="Crous P."/>
            <person name="Grigoriev I."/>
        </authorList>
    </citation>
    <scope>NUCLEOTIDE SEQUENCE</scope>
    <source>
        <strain evidence="2">CBS 121167</strain>
    </source>
</reference>
<keyword evidence="3" id="KW-1185">Reference proteome</keyword>
<evidence type="ECO:0000256" key="1">
    <source>
        <dbReference type="SAM" id="SignalP"/>
    </source>
</evidence>
<dbReference type="Proteomes" id="UP000799438">
    <property type="component" value="Unassembled WGS sequence"/>
</dbReference>
<dbReference type="AlphaFoldDB" id="A0A6A6B2R0"/>
<dbReference type="RefSeq" id="XP_033392729.1">
    <property type="nucleotide sequence ID" value="XM_033543575.1"/>
</dbReference>
<evidence type="ECO:0000313" key="2">
    <source>
        <dbReference type="EMBL" id="KAF2137011.1"/>
    </source>
</evidence>
<feature type="signal peptide" evidence="1">
    <location>
        <begin position="1"/>
        <end position="17"/>
    </location>
</feature>
<feature type="chain" id="PRO_5025637653" evidence="1">
    <location>
        <begin position="18"/>
        <end position="136"/>
    </location>
</feature>
<evidence type="ECO:0000313" key="3">
    <source>
        <dbReference type="Proteomes" id="UP000799438"/>
    </source>
</evidence>